<keyword evidence="2" id="KW-0378">Hydrolase</keyword>
<dbReference type="CDD" id="cd22333">
    <property type="entry name" value="LlaBIII_nuclease-like"/>
    <property type="match status" value="1"/>
</dbReference>
<feature type="domain" description="Helicase ATP-binding" evidence="1">
    <location>
        <begin position="180"/>
        <end position="380"/>
    </location>
</feature>
<dbReference type="GO" id="GO:0032259">
    <property type="term" value="P:methylation"/>
    <property type="evidence" value="ECO:0007669"/>
    <property type="project" value="InterPro"/>
</dbReference>
<dbReference type="GO" id="GO:0009007">
    <property type="term" value="F:site-specific DNA-methyltransferase (adenine-specific) activity"/>
    <property type="evidence" value="ECO:0007669"/>
    <property type="project" value="UniProtKB-EC"/>
</dbReference>
<dbReference type="Pfam" id="PF22240">
    <property type="entry name" value="ISP_coupler"/>
    <property type="match status" value="1"/>
</dbReference>
<accession>A0A848DL62</accession>
<dbReference type="InterPro" id="IPR011856">
    <property type="entry name" value="tRNA_endonuc-like_dom_sf"/>
</dbReference>
<dbReference type="InterPro" id="IPR053980">
    <property type="entry name" value="ISP_coupler"/>
</dbReference>
<keyword evidence="3" id="KW-1185">Reference proteome</keyword>
<dbReference type="GO" id="GO:0003677">
    <property type="term" value="F:DNA binding"/>
    <property type="evidence" value="ECO:0007669"/>
    <property type="project" value="InterPro"/>
</dbReference>
<evidence type="ECO:0000313" key="2">
    <source>
        <dbReference type="EMBL" id="NMH93500.1"/>
    </source>
</evidence>
<dbReference type="PROSITE" id="PS51192">
    <property type="entry name" value="HELICASE_ATP_BIND_1"/>
    <property type="match status" value="1"/>
</dbReference>
<comment type="caution">
    <text evidence="2">The sequence shown here is derived from an EMBL/GenBank/DDBJ whole genome shotgun (WGS) entry which is preliminary data.</text>
</comment>
<dbReference type="PROSITE" id="PS00092">
    <property type="entry name" value="N6_MTASE"/>
    <property type="match status" value="1"/>
</dbReference>
<dbReference type="SUPFAM" id="SSF52980">
    <property type="entry name" value="Restriction endonuclease-like"/>
    <property type="match status" value="1"/>
</dbReference>
<dbReference type="GO" id="GO:0005829">
    <property type="term" value="C:cytosol"/>
    <property type="evidence" value="ECO:0007669"/>
    <property type="project" value="TreeGrafter"/>
</dbReference>
<dbReference type="InterPro" id="IPR002052">
    <property type="entry name" value="DNA_methylase_N6_adenine_CS"/>
</dbReference>
<evidence type="ECO:0000259" key="1">
    <source>
        <dbReference type="PROSITE" id="PS51192"/>
    </source>
</evidence>
<dbReference type="InterPro" id="IPR006935">
    <property type="entry name" value="Helicase/UvrB_N"/>
</dbReference>
<dbReference type="PANTHER" id="PTHR47396:SF1">
    <property type="entry name" value="ATP-DEPENDENT HELICASE IRC3-RELATED"/>
    <property type="match status" value="1"/>
</dbReference>
<reference evidence="2 3" key="1">
    <citation type="submission" date="2020-04" db="EMBL/GenBank/DDBJ databases">
        <authorList>
            <person name="Klaysubun C."/>
            <person name="Duangmal K."/>
            <person name="Lipun K."/>
        </authorList>
    </citation>
    <scope>NUCLEOTIDE SEQUENCE [LARGE SCALE GENOMIC DNA]</scope>
    <source>
        <strain evidence="2 3">DSM 45300</strain>
    </source>
</reference>
<dbReference type="Pfam" id="PF13156">
    <property type="entry name" value="Mrr_cat_2"/>
    <property type="match status" value="1"/>
</dbReference>
<dbReference type="PRINTS" id="PR00507">
    <property type="entry name" value="N12N6MTFRASE"/>
</dbReference>
<dbReference type="SUPFAM" id="SSF52540">
    <property type="entry name" value="P-loop containing nucleoside triphosphate hydrolases"/>
    <property type="match status" value="2"/>
</dbReference>
<dbReference type="Proteomes" id="UP000586918">
    <property type="component" value="Unassembled WGS sequence"/>
</dbReference>
<keyword evidence="2" id="KW-0547">Nucleotide-binding</keyword>
<dbReference type="InterPro" id="IPR011335">
    <property type="entry name" value="Restrct_endonuc-II-like"/>
</dbReference>
<dbReference type="Pfam" id="PF18135">
    <property type="entry name" value="Type_ISP_C"/>
    <property type="match status" value="1"/>
</dbReference>
<dbReference type="GO" id="GO:0016787">
    <property type="term" value="F:hydrolase activity"/>
    <property type="evidence" value="ECO:0007669"/>
    <property type="project" value="InterPro"/>
</dbReference>
<sequence length="1603" mass="178924">MSITIYDVLEELRASALSEADKGSKFERLIRAYLRVDPVYADQFSDVWLWGKWPGNGGKHDTGIDLVAKDRNTGHHVAIQCKFFAPTTTVSKPMIDSFLAASGKEGFQERIIVSTTDRWNANAEDAIKGQAIPVRRIGLSDLEHSRVDWAKFSLETPDHLPLRGKKTPRPHQRVAIDKVTAGFGAHDRGKLIMACGTGKTFTSLRLAEENVGTGGKVLFLVPSISLLSQTVREWVGEADLPIRALAVCSDPRSTQRSANPDEDISVTDLALPATTNVDLLRGRIEDAEADTTAMTVVFATYQSIDVVARAQQDARPFDLIVADEAHRTTGVTLSGANESAFVRVHDHSYLPGKKRLYMTATPRIFNDSSKAKAGEANAVLCSMDDDELYGPEFHRLSFGEAVEQDLLADYKVLVLAVDEEAVARTFQAQLSSDDHELNLDDAAKIVGCWNGLAKRGQAEHSFEPDVAPMRRAVAFAGSIKDSKRIEELFTDVSQYYVASTDQDDEHGRSPLQCRVKHVDGTFNALERNTRIDWLQGEPAENSCRILTNARCLSEGVDVPALDAVMFLSPRKSVVDIVQSVGRVMRKAPGKQFGYIILPIGIPAGVPPEEALRDNKRYAAVWEVLQALRAHDERFDAMVNRIELTKNRDSKISVIGVGGDTGQGNGGVQGTLDLVFGDLDAWRDAIYSKIVAKVGTRRYWTDWAKSVADIAVRQTTRISALLSDPHTDVAKEFDAFLEGLRGNLNEGVTQADAVDMLAQHLITRPVFNALFEGYDFLDHNPVAQTMERMLAALDEHNVDDENRTLEKFYDSVRMRVRGIDNAEGRQRIIVELYDTFFATAFKKTVDKLGIVYTPVEIVDFILNSADHVLRAEFGQGLTDEGVHILDGFTGTGTFMVRLLQSSLIEPHDLARKYAKELHANEILLLAYYIAAVNIETTYQDLMREHDPNAKYHSFPGLILTDTFQSWEDDDRPDLKVFPENNERLERLKTLPITVIVGNPPYSSGQDSANDNNANEKYPSLDKAIRSTYAERSTATLKNSLYDSYIRAIKWSTLRIKERGVVAYVTNGGWLDSNTADGMRKTLAEEFSSIYVYNLRGNQRTAGEQSRREGGKVFGAGSRASVAITILVKNPAKKESATILCTTVDDYLTREEKLAMVADAKSVGGLNPHVIVPNEHGDWLNQRRDDFGRFMPVSENGESSLFALRSSGVKTNRDAWAYNFSSDALRRNMRGAIEFFNCQSSEFRSSGTAAAKDFVDRDPRKFSWDRADLPRIERGEHYQFDESALRKATYRPFTRTHLYLDRKLNNTVYQQFRIYPSAATPNIGLYLIAPGSPAPFSALVVDQVPEHVLHGAGNPGQMLPRWRYESSEDSGMLDMVTAPEGETIDGYRKIDNITDVALRRFTAAFGSGITKDDIFFYVYGLLHSPEYRQTYAADLKKMLPRIPLVKDPWPFVEAGRKLSELHLRYESVTPFPLDGLDVEPSGDPYEFFRVEKMAFAKIREGGKLVRDPSTIIYNSRITLGGIPEAAYRYMLGSRSAIEWIIDRYQVKTDKASGIINDPNDWSCEVGDPRYIIDLLARIVTVSLRTMEIVDALPPLSLREDQGGTQ</sequence>
<dbReference type="GO" id="GO:0005524">
    <property type="term" value="F:ATP binding"/>
    <property type="evidence" value="ECO:0007669"/>
    <property type="project" value="InterPro"/>
</dbReference>
<dbReference type="InterPro" id="IPR029063">
    <property type="entry name" value="SAM-dependent_MTases_sf"/>
</dbReference>
<dbReference type="Gene3D" id="3.40.1350.10">
    <property type="match status" value="1"/>
</dbReference>
<keyword evidence="2" id="KW-0067">ATP-binding</keyword>
<dbReference type="Pfam" id="PF04851">
    <property type="entry name" value="ResIII"/>
    <property type="match status" value="1"/>
</dbReference>
<gene>
    <name evidence="2" type="ORF">HF519_18355</name>
</gene>
<dbReference type="SMART" id="SM00487">
    <property type="entry name" value="DEXDc"/>
    <property type="match status" value="1"/>
</dbReference>
<dbReference type="PANTHER" id="PTHR47396">
    <property type="entry name" value="TYPE I RESTRICTION ENZYME ECOKI R PROTEIN"/>
    <property type="match status" value="1"/>
</dbReference>
<proteinExistence type="predicted"/>
<dbReference type="InterPro" id="IPR014001">
    <property type="entry name" value="Helicase_ATP-bd"/>
</dbReference>
<organism evidence="2 3">
    <name type="scientific">Pseudonocardia bannensis</name>
    <dbReference type="NCBI Taxonomy" id="630973"/>
    <lineage>
        <taxon>Bacteria</taxon>
        <taxon>Bacillati</taxon>
        <taxon>Actinomycetota</taxon>
        <taxon>Actinomycetes</taxon>
        <taxon>Pseudonocardiales</taxon>
        <taxon>Pseudonocardiaceae</taxon>
        <taxon>Pseudonocardia</taxon>
    </lineage>
</organism>
<protein>
    <submittedName>
        <fullName evidence="2">DEAD/DEAH box helicase</fullName>
    </submittedName>
</protein>
<dbReference type="InterPro" id="IPR041635">
    <property type="entry name" value="Type_ISP_LLaBIII_C"/>
</dbReference>
<evidence type="ECO:0000313" key="3">
    <source>
        <dbReference type="Proteomes" id="UP000586918"/>
    </source>
</evidence>
<dbReference type="InterPro" id="IPR050742">
    <property type="entry name" value="Helicase_Restrict-Modif_Enz"/>
</dbReference>
<dbReference type="InterPro" id="IPR001650">
    <property type="entry name" value="Helicase_C-like"/>
</dbReference>
<dbReference type="GO" id="GO:0004386">
    <property type="term" value="F:helicase activity"/>
    <property type="evidence" value="ECO:0007669"/>
    <property type="project" value="UniProtKB-KW"/>
</dbReference>
<dbReference type="SUPFAM" id="SSF53335">
    <property type="entry name" value="S-adenosyl-L-methionine-dependent methyltransferases"/>
    <property type="match status" value="1"/>
</dbReference>
<dbReference type="Gene3D" id="3.40.50.300">
    <property type="entry name" value="P-loop containing nucleotide triphosphate hydrolases"/>
    <property type="match status" value="2"/>
</dbReference>
<dbReference type="InterPro" id="IPR027417">
    <property type="entry name" value="P-loop_NTPase"/>
</dbReference>
<dbReference type="Gene3D" id="3.40.50.150">
    <property type="entry name" value="Vaccinia Virus protein VP39"/>
    <property type="match status" value="1"/>
</dbReference>
<dbReference type="GO" id="GO:0006304">
    <property type="term" value="P:DNA modification"/>
    <property type="evidence" value="ECO:0007669"/>
    <property type="project" value="InterPro"/>
</dbReference>
<dbReference type="EMBL" id="JAAXKZ010000071">
    <property type="protein sequence ID" value="NMH93500.1"/>
    <property type="molecule type" value="Genomic_DNA"/>
</dbReference>
<dbReference type="Pfam" id="PF00271">
    <property type="entry name" value="Helicase_C"/>
    <property type="match status" value="1"/>
</dbReference>
<dbReference type="InterPro" id="IPR039442">
    <property type="entry name" value="Mrr-like_dom"/>
</dbReference>
<name>A0A848DL62_9PSEU</name>
<keyword evidence="2" id="KW-0347">Helicase</keyword>